<feature type="transmembrane region" description="Helical" evidence="8">
    <location>
        <begin position="248"/>
        <end position="265"/>
    </location>
</feature>
<keyword evidence="7 8" id="KW-0472">Membrane</keyword>
<feature type="transmembrane region" description="Helical" evidence="8">
    <location>
        <begin position="96"/>
        <end position="115"/>
    </location>
</feature>
<evidence type="ECO:0000313" key="9">
    <source>
        <dbReference type="EMBL" id="QDH13512.1"/>
    </source>
</evidence>
<evidence type="ECO:0000256" key="6">
    <source>
        <dbReference type="ARBA" id="ARBA00022989"/>
    </source>
</evidence>
<keyword evidence="2" id="KW-1003">Cell membrane</keyword>
<evidence type="ECO:0000256" key="4">
    <source>
        <dbReference type="ARBA" id="ARBA00022679"/>
    </source>
</evidence>
<evidence type="ECO:0000256" key="1">
    <source>
        <dbReference type="ARBA" id="ARBA00004651"/>
    </source>
</evidence>
<organism evidence="9 10">
    <name type="scientific">Formicincola oecophyllae</name>
    <dbReference type="NCBI Taxonomy" id="2558361"/>
    <lineage>
        <taxon>Bacteria</taxon>
        <taxon>Pseudomonadati</taxon>
        <taxon>Pseudomonadota</taxon>
        <taxon>Alphaproteobacteria</taxon>
        <taxon>Acetobacterales</taxon>
        <taxon>Acetobacteraceae</taxon>
        <taxon>Formicincola</taxon>
    </lineage>
</organism>
<dbReference type="RefSeq" id="WP_141443219.1">
    <property type="nucleotide sequence ID" value="NZ_CP038231.1"/>
</dbReference>
<evidence type="ECO:0000256" key="3">
    <source>
        <dbReference type="ARBA" id="ARBA00022676"/>
    </source>
</evidence>
<dbReference type="AlphaFoldDB" id="A0A4Y6U834"/>
<dbReference type="Proteomes" id="UP000318709">
    <property type="component" value="Chromosome"/>
</dbReference>
<evidence type="ECO:0000256" key="8">
    <source>
        <dbReference type="SAM" id="Phobius"/>
    </source>
</evidence>
<feature type="transmembrane region" description="Helical" evidence="8">
    <location>
        <begin position="321"/>
        <end position="342"/>
    </location>
</feature>
<evidence type="ECO:0000256" key="5">
    <source>
        <dbReference type="ARBA" id="ARBA00022692"/>
    </source>
</evidence>
<accession>A0A4Y6U834</accession>
<evidence type="ECO:0000313" key="10">
    <source>
        <dbReference type="Proteomes" id="UP000318709"/>
    </source>
</evidence>
<dbReference type="GO" id="GO:0005886">
    <property type="term" value="C:plasma membrane"/>
    <property type="evidence" value="ECO:0007669"/>
    <property type="project" value="UniProtKB-SubCell"/>
</dbReference>
<keyword evidence="4" id="KW-0808">Transferase</keyword>
<dbReference type="KEGG" id="swf:E3E12_04095"/>
<dbReference type="PANTHER" id="PTHR33908:SF11">
    <property type="entry name" value="MEMBRANE PROTEIN"/>
    <property type="match status" value="1"/>
</dbReference>
<keyword evidence="10" id="KW-1185">Reference proteome</keyword>
<evidence type="ECO:0000256" key="7">
    <source>
        <dbReference type="ARBA" id="ARBA00023136"/>
    </source>
</evidence>
<feature type="transmembrane region" description="Helical" evidence="8">
    <location>
        <begin position="174"/>
        <end position="191"/>
    </location>
</feature>
<feature type="transmembrane region" description="Helical" evidence="8">
    <location>
        <begin position="198"/>
        <end position="218"/>
    </location>
</feature>
<reference evidence="9 10" key="1">
    <citation type="submission" date="2019-03" db="EMBL/GenBank/DDBJ databases">
        <title>The complete genome sequence of Swingsia_sp. F3b2 LMG30590(T).</title>
        <authorList>
            <person name="Chua K.-O."/>
            <person name="Chan K.-G."/>
            <person name="See-Too W.-S."/>
        </authorList>
    </citation>
    <scope>NUCLEOTIDE SEQUENCE [LARGE SCALE GENOMIC DNA]</scope>
    <source>
        <strain evidence="9 10">F3b2</strain>
    </source>
</reference>
<dbReference type="OrthoDB" id="345761at2"/>
<protein>
    <recommendedName>
        <fullName evidence="11">Glycosyltransferase RgtA/B/C/D-like domain-containing protein</fullName>
    </recommendedName>
</protein>
<dbReference type="EMBL" id="CP038231">
    <property type="protein sequence ID" value="QDH13512.1"/>
    <property type="molecule type" value="Genomic_DNA"/>
</dbReference>
<keyword evidence="5 8" id="KW-0812">Transmembrane</keyword>
<sequence>MLLLWTVALRWRLLGNPLIYNDEDFYLYIGGQLLKGHLPYVSVWDRKPFGLFALYAFFHLFGSWRFWAYQLGAVMAVWGTALLIKNMAQSLTKHVWGAAFGGFLYVAALNMYVGYGGQAPVYYNFLMALAFWLLVRQWPDAPATKGKLRQMGMASMGLVGLALTLKPTVVFEGVYLGLGFILLGLHNHLKWRTLLSDSVIWVLCALMPTLLIIGGYALSGHGHEWWFANVESIFQRHAELEPHNLKRFLRLVLIMAAVWPLAWAFHIRFTAIQKSRFALISGWALAAVVAVVVVGGFYNHYNLPLLLPFCVLLPVLFDNRITTLSVAVLGIYMTVAGEAKVIRQDRFANRHDYDAMVKVLSQPEGCVFEYDANPILLDATPTAANCQLTRWPFPAHLGLPREQGALGVTPNEYREVVRVLSQHPRYIVTDDFTEMGADNQPIMPQDRHLLDVINRDYEFAYGHRLKDRYNVIIWRLKSGLQPHTHP</sequence>
<dbReference type="GO" id="GO:0009103">
    <property type="term" value="P:lipopolysaccharide biosynthetic process"/>
    <property type="evidence" value="ECO:0007669"/>
    <property type="project" value="UniProtKB-ARBA"/>
</dbReference>
<dbReference type="InterPro" id="IPR050297">
    <property type="entry name" value="LipidA_mod_glycosyltrf_83"/>
</dbReference>
<feature type="transmembrane region" description="Helical" evidence="8">
    <location>
        <begin position="66"/>
        <end position="84"/>
    </location>
</feature>
<dbReference type="GO" id="GO:0016763">
    <property type="term" value="F:pentosyltransferase activity"/>
    <property type="evidence" value="ECO:0007669"/>
    <property type="project" value="TreeGrafter"/>
</dbReference>
<keyword evidence="3" id="KW-0328">Glycosyltransferase</keyword>
<name>A0A4Y6U834_9PROT</name>
<keyword evidence="6 8" id="KW-1133">Transmembrane helix</keyword>
<dbReference type="PANTHER" id="PTHR33908">
    <property type="entry name" value="MANNOSYLTRANSFERASE YKCB-RELATED"/>
    <property type="match status" value="1"/>
</dbReference>
<evidence type="ECO:0008006" key="11">
    <source>
        <dbReference type="Google" id="ProtNLM"/>
    </source>
</evidence>
<gene>
    <name evidence="9" type="ORF">E3E12_04095</name>
</gene>
<comment type="subcellular location">
    <subcellularLocation>
        <location evidence="1">Cell membrane</location>
        <topology evidence="1">Multi-pass membrane protein</topology>
    </subcellularLocation>
</comment>
<evidence type="ECO:0000256" key="2">
    <source>
        <dbReference type="ARBA" id="ARBA00022475"/>
    </source>
</evidence>
<proteinExistence type="predicted"/>
<feature type="transmembrane region" description="Helical" evidence="8">
    <location>
        <begin position="277"/>
        <end position="301"/>
    </location>
</feature>